<evidence type="ECO:0000313" key="1">
    <source>
        <dbReference type="EMBL" id="KAK9046520.1"/>
    </source>
</evidence>
<proteinExistence type="predicted"/>
<dbReference type="Proteomes" id="UP001396334">
    <property type="component" value="Unassembled WGS sequence"/>
</dbReference>
<dbReference type="EMBL" id="JBBPBN010000001">
    <property type="protein sequence ID" value="KAK9046520.1"/>
    <property type="molecule type" value="Genomic_DNA"/>
</dbReference>
<reference evidence="1 2" key="1">
    <citation type="journal article" date="2024" name="G3 (Bethesda)">
        <title>Genome assembly of Hibiscus sabdariffa L. provides insights into metabolisms of medicinal natural products.</title>
        <authorList>
            <person name="Kim T."/>
        </authorList>
    </citation>
    <scope>NUCLEOTIDE SEQUENCE [LARGE SCALE GENOMIC DNA]</scope>
    <source>
        <strain evidence="1">TK-2024</strain>
        <tissue evidence="1">Old leaves</tissue>
    </source>
</reference>
<accession>A0ABR2UA39</accession>
<name>A0ABR2UA39_9ROSI</name>
<keyword evidence="2" id="KW-1185">Reference proteome</keyword>
<sequence>MVVGGGEDGRFWAVLDRSRLYLEKLLRWKEGEDRAEHFGGHGLPESPPEYGGRRRGWCLAAREAGAFLCSISRKRGRLKRKKGLTLCVVDPGDPVM</sequence>
<organism evidence="1 2">
    <name type="scientific">Hibiscus sabdariffa</name>
    <name type="common">roselle</name>
    <dbReference type="NCBI Taxonomy" id="183260"/>
    <lineage>
        <taxon>Eukaryota</taxon>
        <taxon>Viridiplantae</taxon>
        <taxon>Streptophyta</taxon>
        <taxon>Embryophyta</taxon>
        <taxon>Tracheophyta</taxon>
        <taxon>Spermatophyta</taxon>
        <taxon>Magnoliopsida</taxon>
        <taxon>eudicotyledons</taxon>
        <taxon>Gunneridae</taxon>
        <taxon>Pentapetalae</taxon>
        <taxon>rosids</taxon>
        <taxon>malvids</taxon>
        <taxon>Malvales</taxon>
        <taxon>Malvaceae</taxon>
        <taxon>Malvoideae</taxon>
        <taxon>Hibiscus</taxon>
    </lineage>
</organism>
<comment type="caution">
    <text evidence="1">The sequence shown here is derived from an EMBL/GenBank/DDBJ whole genome shotgun (WGS) entry which is preliminary data.</text>
</comment>
<evidence type="ECO:0000313" key="2">
    <source>
        <dbReference type="Proteomes" id="UP001396334"/>
    </source>
</evidence>
<gene>
    <name evidence="1" type="ORF">V6N11_052407</name>
</gene>
<protein>
    <submittedName>
        <fullName evidence="1">Uncharacterized protein</fullName>
    </submittedName>
</protein>